<gene>
    <name evidence="1" type="ORF">HanXRQr2_Chr04g0166811</name>
</gene>
<protein>
    <submittedName>
        <fullName evidence="1">Uncharacterized protein</fullName>
    </submittedName>
</protein>
<proteinExistence type="predicted"/>
<dbReference type="Gramene" id="mRNA:HanXRQr2_Chr04g0166811">
    <property type="protein sequence ID" value="CDS:HanXRQr2_Chr04g0166811.1"/>
    <property type="gene ID" value="HanXRQr2_Chr04g0166811"/>
</dbReference>
<keyword evidence="2" id="KW-1185">Reference proteome</keyword>
<accession>A0A9K3NRK0</accession>
<evidence type="ECO:0000313" key="2">
    <source>
        <dbReference type="Proteomes" id="UP000215914"/>
    </source>
</evidence>
<name>A0A9K3NRK0_HELAN</name>
<dbReference type="EMBL" id="MNCJ02000319">
    <property type="protein sequence ID" value="KAF5810214.1"/>
    <property type="molecule type" value="Genomic_DNA"/>
</dbReference>
<reference evidence="1" key="2">
    <citation type="submission" date="2020-06" db="EMBL/GenBank/DDBJ databases">
        <title>Helianthus annuus Genome sequencing and assembly Release 2.</title>
        <authorList>
            <person name="Gouzy J."/>
            <person name="Langlade N."/>
            <person name="Munos S."/>
        </authorList>
    </citation>
    <scope>NUCLEOTIDE SEQUENCE</scope>
    <source>
        <tissue evidence="1">Leaves</tissue>
    </source>
</reference>
<dbReference type="Proteomes" id="UP000215914">
    <property type="component" value="Unassembled WGS sequence"/>
</dbReference>
<sequence>MVSRLLSRKVGRSGWILWLLMQVMVRKRKRLVIGYGFGALPMRFESIGTR</sequence>
<dbReference type="AlphaFoldDB" id="A0A9K3NRK0"/>
<organism evidence="1 2">
    <name type="scientific">Helianthus annuus</name>
    <name type="common">Common sunflower</name>
    <dbReference type="NCBI Taxonomy" id="4232"/>
    <lineage>
        <taxon>Eukaryota</taxon>
        <taxon>Viridiplantae</taxon>
        <taxon>Streptophyta</taxon>
        <taxon>Embryophyta</taxon>
        <taxon>Tracheophyta</taxon>
        <taxon>Spermatophyta</taxon>
        <taxon>Magnoliopsida</taxon>
        <taxon>eudicotyledons</taxon>
        <taxon>Gunneridae</taxon>
        <taxon>Pentapetalae</taxon>
        <taxon>asterids</taxon>
        <taxon>campanulids</taxon>
        <taxon>Asterales</taxon>
        <taxon>Asteraceae</taxon>
        <taxon>Asteroideae</taxon>
        <taxon>Heliantheae alliance</taxon>
        <taxon>Heliantheae</taxon>
        <taxon>Helianthus</taxon>
    </lineage>
</organism>
<reference evidence="1" key="1">
    <citation type="journal article" date="2017" name="Nature">
        <title>The sunflower genome provides insights into oil metabolism, flowering and Asterid evolution.</title>
        <authorList>
            <person name="Badouin H."/>
            <person name="Gouzy J."/>
            <person name="Grassa C.J."/>
            <person name="Murat F."/>
            <person name="Staton S.E."/>
            <person name="Cottret L."/>
            <person name="Lelandais-Briere C."/>
            <person name="Owens G.L."/>
            <person name="Carrere S."/>
            <person name="Mayjonade B."/>
            <person name="Legrand L."/>
            <person name="Gill N."/>
            <person name="Kane N.C."/>
            <person name="Bowers J.E."/>
            <person name="Hubner S."/>
            <person name="Bellec A."/>
            <person name="Berard A."/>
            <person name="Berges H."/>
            <person name="Blanchet N."/>
            <person name="Boniface M.C."/>
            <person name="Brunel D."/>
            <person name="Catrice O."/>
            <person name="Chaidir N."/>
            <person name="Claudel C."/>
            <person name="Donnadieu C."/>
            <person name="Faraut T."/>
            <person name="Fievet G."/>
            <person name="Helmstetter N."/>
            <person name="King M."/>
            <person name="Knapp S.J."/>
            <person name="Lai Z."/>
            <person name="Le Paslier M.C."/>
            <person name="Lippi Y."/>
            <person name="Lorenzon L."/>
            <person name="Mandel J.R."/>
            <person name="Marage G."/>
            <person name="Marchand G."/>
            <person name="Marquand E."/>
            <person name="Bret-Mestries E."/>
            <person name="Morien E."/>
            <person name="Nambeesan S."/>
            <person name="Nguyen T."/>
            <person name="Pegot-Espagnet P."/>
            <person name="Pouilly N."/>
            <person name="Raftis F."/>
            <person name="Sallet E."/>
            <person name="Schiex T."/>
            <person name="Thomas J."/>
            <person name="Vandecasteele C."/>
            <person name="Vares D."/>
            <person name="Vear F."/>
            <person name="Vautrin S."/>
            <person name="Crespi M."/>
            <person name="Mangin B."/>
            <person name="Burke J.M."/>
            <person name="Salse J."/>
            <person name="Munos S."/>
            <person name="Vincourt P."/>
            <person name="Rieseberg L.H."/>
            <person name="Langlade N.B."/>
        </authorList>
    </citation>
    <scope>NUCLEOTIDE SEQUENCE</scope>
    <source>
        <tissue evidence="1">Leaves</tissue>
    </source>
</reference>
<evidence type="ECO:0000313" key="1">
    <source>
        <dbReference type="EMBL" id="KAF5810214.1"/>
    </source>
</evidence>
<comment type="caution">
    <text evidence="1">The sequence shown here is derived from an EMBL/GenBank/DDBJ whole genome shotgun (WGS) entry which is preliminary data.</text>
</comment>